<dbReference type="EMBL" id="BLYL01000014">
    <property type="protein sequence ID" value="GFO95101.1"/>
    <property type="molecule type" value="Genomic_DNA"/>
</dbReference>
<comment type="subcellular location">
    <subcellularLocation>
        <location evidence="1">Membrane</location>
        <topology evidence="1">Multi-pass membrane protein</topology>
    </subcellularLocation>
</comment>
<proteinExistence type="predicted"/>
<dbReference type="RefSeq" id="WP_022215991.1">
    <property type="nucleotide sequence ID" value="NZ_BLYL01000014.1"/>
</dbReference>
<evidence type="ECO:0000313" key="7">
    <source>
        <dbReference type="EMBL" id="GFO95101.1"/>
    </source>
</evidence>
<comment type="caution">
    <text evidence="7">The sequence shown here is derived from an EMBL/GenBank/DDBJ whole genome shotgun (WGS) entry which is preliminary data.</text>
</comment>
<feature type="transmembrane region" description="Helical" evidence="5">
    <location>
        <begin position="147"/>
        <end position="167"/>
    </location>
</feature>
<name>A0AAI9NZA5_9FIRM</name>
<dbReference type="PANTHER" id="PTHR43066">
    <property type="entry name" value="RHOMBOID-RELATED PROTEIN"/>
    <property type="match status" value="1"/>
</dbReference>
<feature type="domain" description="Peptidase S54 rhomboid" evidence="6">
    <location>
        <begin position="58"/>
        <end position="189"/>
    </location>
</feature>
<evidence type="ECO:0000256" key="4">
    <source>
        <dbReference type="ARBA" id="ARBA00023136"/>
    </source>
</evidence>
<organism evidence="7 8">
    <name type="scientific">Coprococcus eutactus</name>
    <dbReference type="NCBI Taxonomy" id="33043"/>
    <lineage>
        <taxon>Bacteria</taxon>
        <taxon>Bacillati</taxon>
        <taxon>Bacillota</taxon>
        <taxon>Clostridia</taxon>
        <taxon>Lachnospirales</taxon>
        <taxon>Lachnospiraceae</taxon>
        <taxon>Coprococcus</taxon>
    </lineage>
</organism>
<keyword evidence="2 5" id="KW-0812">Transmembrane</keyword>
<evidence type="ECO:0000256" key="5">
    <source>
        <dbReference type="SAM" id="Phobius"/>
    </source>
</evidence>
<sequence length="194" mass="21034">MSKTKSKTILRISFNSPVVLTFALICLGAYLLNILTGGKSNFLLFEVYRAPLTDPLTYVRMFAHVFGHASWSHLINNMTLLLVIGPLLEEKYGSKDLLIVTITTALVTGIVHFIFFPGTALLGASGVVFAYILLSSFACIKDGSIPLTFILVAVLYIGGQVADGVFVKDNVSNLTHIIGGIIGAFFGYISNVRR</sequence>
<feature type="transmembrane region" description="Helical" evidence="5">
    <location>
        <begin position="61"/>
        <end position="85"/>
    </location>
</feature>
<feature type="transmembrane region" description="Helical" evidence="5">
    <location>
        <begin position="12"/>
        <end position="35"/>
    </location>
</feature>
<keyword evidence="4 5" id="KW-0472">Membrane</keyword>
<keyword evidence="3 5" id="KW-1133">Transmembrane helix</keyword>
<feature type="transmembrane region" description="Helical" evidence="5">
    <location>
        <begin position="97"/>
        <end position="115"/>
    </location>
</feature>
<dbReference type="Proteomes" id="UP000660047">
    <property type="component" value="Unassembled WGS sequence"/>
</dbReference>
<dbReference type="SUPFAM" id="SSF144091">
    <property type="entry name" value="Rhomboid-like"/>
    <property type="match status" value="1"/>
</dbReference>
<dbReference type="GO" id="GO:0016020">
    <property type="term" value="C:membrane"/>
    <property type="evidence" value="ECO:0007669"/>
    <property type="project" value="UniProtKB-SubCell"/>
</dbReference>
<dbReference type="InterPro" id="IPR035952">
    <property type="entry name" value="Rhomboid-like_sf"/>
</dbReference>
<evidence type="ECO:0000256" key="1">
    <source>
        <dbReference type="ARBA" id="ARBA00004141"/>
    </source>
</evidence>
<evidence type="ECO:0000313" key="8">
    <source>
        <dbReference type="Proteomes" id="UP000660047"/>
    </source>
</evidence>
<dbReference type="InterPro" id="IPR022764">
    <property type="entry name" value="Peptidase_S54_rhomboid_dom"/>
</dbReference>
<dbReference type="Pfam" id="PF01694">
    <property type="entry name" value="Rhomboid"/>
    <property type="match status" value="1"/>
</dbReference>
<feature type="transmembrane region" description="Helical" evidence="5">
    <location>
        <begin position="173"/>
        <end position="190"/>
    </location>
</feature>
<dbReference type="Gene3D" id="1.20.1540.10">
    <property type="entry name" value="Rhomboid-like"/>
    <property type="match status" value="1"/>
</dbReference>
<dbReference type="AlphaFoldDB" id="A0AAI9NZA5"/>
<accession>A0AAI9NZA5</accession>
<evidence type="ECO:0000256" key="2">
    <source>
        <dbReference type="ARBA" id="ARBA00022692"/>
    </source>
</evidence>
<gene>
    <name evidence="7" type="ORF">COEU31_21470</name>
</gene>
<evidence type="ECO:0000256" key="3">
    <source>
        <dbReference type="ARBA" id="ARBA00022989"/>
    </source>
</evidence>
<evidence type="ECO:0000259" key="6">
    <source>
        <dbReference type="Pfam" id="PF01694"/>
    </source>
</evidence>
<reference evidence="7" key="1">
    <citation type="submission" date="2020-06" db="EMBL/GenBank/DDBJ databases">
        <title>Characterization of fructooligosaccharide metabolism and fructooligosaccharide-degrading enzymes in human commensal butyrate producers.</title>
        <authorList>
            <person name="Tanno H."/>
            <person name="Fujii T."/>
            <person name="Hirano K."/>
            <person name="Maeno S."/>
            <person name="Tonozuka T."/>
            <person name="Sakamoto M."/>
            <person name="Ohkuma M."/>
            <person name="Tochio T."/>
            <person name="Endo A."/>
        </authorList>
    </citation>
    <scope>NUCLEOTIDE SEQUENCE</scope>
    <source>
        <strain evidence="7">JCM 31265</strain>
    </source>
</reference>
<protein>
    <recommendedName>
        <fullName evidence="6">Peptidase S54 rhomboid domain-containing protein</fullName>
    </recommendedName>
</protein>
<dbReference type="GO" id="GO:0004252">
    <property type="term" value="F:serine-type endopeptidase activity"/>
    <property type="evidence" value="ECO:0007669"/>
    <property type="project" value="InterPro"/>
</dbReference>
<feature type="transmembrane region" description="Helical" evidence="5">
    <location>
        <begin position="121"/>
        <end position="140"/>
    </location>
</feature>